<organism evidence="2 3">
    <name type="scientific">Duganella rivi</name>
    <dbReference type="NCBI Taxonomy" id="2666083"/>
    <lineage>
        <taxon>Bacteria</taxon>
        <taxon>Pseudomonadati</taxon>
        <taxon>Pseudomonadota</taxon>
        <taxon>Betaproteobacteria</taxon>
        <taxon>Burkholderiales</taxon>
        <taxon>Oxalobacteraceae</taxon>
        <taxon>Telluria group</taxon>
        <taxon>Duganella</taxon>
    </lineage>
</organism>
<dbReference type="NCBIfam" id="TIGR02595">
    <property type="entry name" value="PEP_CTERM"/>
    <property type="match status" value="1"/>
</dbReference>
<protein>
    <submittedName>
        <fullName evidence="2">PEP-CTERM sorting domain-containing protein</fullName>
    </submittedName>
</protein>
<comment type="caution">
    <text evidence="2">The sequence shown here is derived from an EMBL/GenBank/DDBJ whole genome shotgun (WGS) entry which is preliminary data.</text>
</comment>
<dbReference type="AlphaFoldDB" id="A0A7X4GPE0"/>
<dbReference type="EMBL" id="WWCK01000003">
    <property type="protein sequence ID" value="MYM67245.1"/>
    <property type="molecule type" value="Genomic_DNA"/>
</dbReference>
<dbReference type="Proteomes" id="UP000450012">
    <property type="component" value="Unassembled WGS sequence"/>
</dbReference>
<keyword evidence="3" id="KW-1185">Reference proteome</keyword>
<sequence length="160" mass="17497">MYVDPGSTGGSFNGFTYTNVTSLGSTPIITGLKTGTSSISYDAGAFNYHGITLNFTPWDLGGSESMWWDLNPYEVVLTFKDINGHVITTDTFNLEYPRNQTEYKEVAGVHSIEFFSSSYNAATPRFYSLDISAVPEPATYGMLLAGLGMMAAVARRRKQA</sequence>
<proteinExistence type="predicted"/>
<evidence type="ECO:0000313" key="3">
    <source>
        <dbReference type="Proteomes" id="UP000450012"/>
    </source>
</evidence>
<reference evidence="2 3" key="1">
    <citation type="submission" date="2019-12" db="EMBL/GenBank/DDBJ databases">
        <title>Novel species isolated from a subtropical stream in China.</title>
        <authorList>
            <person name="Lu H."/>
        </authorList>
    </citation>
    <scope>NUCLEOTIDE SEQUENCE [LARGE SCALE GENOMIC DNA]</scope>
    <source>
        <strain evidence="2 3">FT55W</strain>
    </source>
</reference>
<evidence type="ECO:0000259" key="1">
    <source>
        <dbReference type="Pfam" id="PF07589"/>
    </source>
</evidence>
<name>A0A7X4GPE0_9BURK</name>
<dbReference type="InterPro" id="IPR013424">
    <property type="entry name" value="Ice-binding_C"/>
</dbReference>
<feature type="domain" description="Ice-binding protein C-terminal" evidence="1">
    <location>
        <begin position="133"/>
        <end position="157"/>
    </location>
</feature>
<evidence type="ECO:0000313" key="2">
    <source>
        <dbReference type="EMBL" id="MYM67245.1"/>
    </source>
</evidence>
<dbReference type="Pfam" id="PF07589">
    <property type="entry name" value="PEP-CTERM"/>
    <property type="match status" value="1"/>
</dbReference>
<gene>
    <name evidence="2" type="ORF">GTP45_10425</name>
</gene>
<accession>A0A7X4GPE0</accession>